<organism evidence="2">
    <name type="scientific">Heliothis virescens</name>
    <name type="common">Tobacco budworm moth</name>
    <dbReference type="NCBI Taxonomy" id="7102"/>
    <lineage>
        <taxon>Eukaryota</taxon>
        <taxon>Metazoa</taxon>
        <taxon>Ecdysozoa</taxon>
        <taxon>Arthropoda</taxon>
        <taxon>Hexapoda</taxon>
        <taxon>Insecta</taxon>
        <taxon>Pterygota</taxon>
        <taxon>Neoptera</taxon>
        <taxon>Endopterygota</taxon>
        <taxon>Lepidoptera</taxon>
        <taxon>Glossata</taxon>
        <taxon>Ditrysia</taxon>
        <taxon>Noctuoidea</taxon>
        <taxon>Noctuidae</taxon>
        <taxon>Heliothinae</taxon>
        <taxon>Heliothis</taxon>
    </lineage>
</organism>
<feature type="compositionally biased region" description="Basic residues" evidence="1">
    <location>
        <begin position="107"/>
        <end position="124"/>
    </location>
</feature>
<evidence type="ECO:0000313" key="2">
    <source>
        <dbReference type="EMBL" id="PCG64211.1"/>
    </source>
</evidence>
<dbReference type="AlphaFoldDB" id="A0A2A4IWV6"/>
<feature type="region of interest" description="Disordered" evidence="1">
    <location>
        <begin position="94"/>
        <end position="162"/>
    </location>
</feature>
<feature type="compositionally biased region" description="Acidic residues" evidence="1">
    <location>
        <begin position="129"/>
        <end position="143"/>
    </location>
</feature>
<dbReference type="EMBL" id="NWSH01005440">
    <property type="protein sequence ID" value="PCG64211.1"/>
    <property type="molecule type" value="Genomic_DNA"/>
</dbReference>
<gene>
    <name evidence="2" type="ORF">B5V51_11041</name>
</gene>
<feature type="compositionally biased region" description="Basic and acidic residues" evidence="1">
    <location>
        <begin position="94"/>
        <end position="106"/>
    </location>
</feature>
<protein>
    <submittedName>
        <fullName evidence="2">Uncharacterized protein</fullName>
    </submittedName>
</protein>
<proteinExistence type="predicted"/>
<comment type="caution">
    <text evidence="2">The sequence shown here is derived from an EMBL/GenBank/DDBJ whole genome shotgun (WGS) entry which is preliminary data.</text>
</comment>
<accession>A0A2A4IWV6</accession>
<sequence>MASRGRLLVKLVNSTEDKDMEEDSATTKPCETVMDSIILEINPDRLRLVHQVHRLPQVHLVKMTCLMFELLDRGRKAAVASVITLSPYKNDLIETNKKKIEKENKTKYKKPKQKKKSSGNKKAKTRDESESEEYIQFDSDSEPDAPIGRAAPDTAECAPKGR</sequence>
<reference evidence="2" key="1">
    <citation type="submission" date="2017-09" db="EMBL/GenBank/DDBJ databases">
        <title>Contemporary evolution of a Lepidopteran species, Heliothis virescens, in response to modern agricultural practices.</title>
        <authorList>
            <person name="Fritz M.L."/>
            <person name="Deyonke A.M."/>
            <person name="Papanicolaou A."/>
            <person name="Micinski S."/>
            <person name="Westbrook J."/>
            <person name="Gould F."/>
        </authorList>
    </citation>
    <scope>NUCLEOTIDE SEQUENCE [LARGE SCALE GENOMIC DNA]</scope>
    <source>
        <strain evidence="2">HvINT-</strain>
        <tissue evidence="2">Whole body</tissue>
    </source>
</reference>
<name>A0A2A4IWV6_HELVI</name>
<evidence type="ECO:0000256" key="1">
    <source>
        <dbReference type="SAM" id="MobiDB-lite"/>
    </source>
</evidence>